<proteinExistence type="predicted"/>
<reference evidence="3" key="1">
    <citation type="submission" date="2020-07" db="EMBL/GenBank/DDBJ databases">
        <authorList>
            <person name="Partida-Martinez L."/>
            <person name="Huntemann M."/>
            <person name="Clum A."/>
            <person name="Wang J."/>
            <person name="Palaniappan K."/>
            <person name="Ritter S."/>
            <person name="Chen I.-M."/>
            <person name="Stamatis D."/>
            <person name="Reddy T."/>
            <person name="O'Malley R."/>
            <person name="Daum C."/>
            <person name="Shapiro N."/>
            <person name="Ivanova N."/>
            <person name="Kyrpides N."/>
            <person name="Woyke T."/>
        </authorList>
    </citation>
    <scope>NUCLEOTIDE SEQUENCE [LARGE SCALE GENOMIC DNA]</scope>
    <source>
        <strain evidence="3">AT2.8</strain>
    </source>
</reference>
<dbReference type="InterPro" id="IPR008841">
    <property type="entry name" value="Siphovirus-type_tail_N"/>
</dbReference>
<evidence type="ECO:0000259" key="1">
    <source>
        <dbReference type="Pfam" id="PF05709"/>
    </source>
</evidence>
<dbReference type="AlphaFoldDB" id="A0A852TJ64"/>
<accession>A0A852TJ64</accession>
<dbReference type="Proteomes" id="UP000548423">
    <property type="component" value="Unassembled WGS sequence"/>
</dbReference>
<dbReference type="EMBL" id="JACCBX010000008">
    <property type="protein sequence ID" value="NYE07278.1"/>
    <property type="molecule type" value="Genomic_DNA"/>
</dbReference>
<dbReference type="Pfam" id="PF05709">
    <property type="entry name" value="Sipho_tail"/>
    <property type="match status" value="1"/>
</dbReference>
<protein>
    <recommendedName>
        <fullName evidence="1">Siphovirus-type tail component RIFT-related domain-containing protein</fullName>
    </recommendedName>
</protein>
<organism evidence="2 3">
    <name type="scientific">Neobacillus niacini</name>
    <dbReference type="NCBI Taxonomy" id="86668"/>
    <lineage>
        <taxon>Bacteria</taxon>
        <taxon>Bacillati</taxon>
        <taxon>Bacillota</taxon>
        <taxon>Bacilli</taxon>
        <taxon>Bacillales</taxon>
        <taxon>Bacillaceae</taxon>
        <taxon>Neobacillus</taxon>
    </lineage>
</organism>
<evidence type="ECO:0000313" key="2">
    <source>
        <dbReference type="EMBL" id="NYE07278.1"/>
    </source>
</evidence>
<name>A0A852TJ64_9BACI</name>
<reference evidence="3" key="2">
    <citation type="submission" date="2020-08" db="EMBL/GenBank/DDBJ databases">
        <title>The Agave Microbiome: Exploring the role of microbial communities in plant adaptations to desert environments.</title>
        <authorList>
            <person name="Partida-Martinez L.P."/>
        </authorList>
    </citation>
    <scope>NUCLEOTIDE SEQUENCE [LARGE SCALE GENOMIC DNA]</scope>
    <source>
        <strain evidence="3">AT2.8</strain>
    </source>
</reference>
<feature type="domain" description="Siphovirus-type tail component RIFT-related" evidence="1">
    <location>
        <begin position="14"/>
        <end position="124"/>
    </location>
</feature>
<evidence type="ECO:0000313" key="3">
    <source>
        <dbReference type="Proteomes" id="UP000548423"/>
    </source>
</evidence>
<comment type="caution">
    <text evidence="2">The sequence shown here is derived from an EMBL/GenBank/DDBJ whole genome shotgun (WGS) entry which is preliminary data.</text>
</comment>
<sequence>MEIAIQRLTGALYNLADYGIKTLDFQIDAPSPRVYTEVVEGRDGTLDLGAVYDSRQLRGSFYMSAVDSIDFALLRNEVFRIFAGVEEFYLIDSREPGKRWKVRSNGFSVEQLTAKKGRFDVDFTAAIPYAESIGTTLDPLTFDTELWQIGQGIIDDGLVYTHTTSSFRIYNLGDTTVNPRQHPLVITFTGASNNLKIQNVTTGEEWTYTGVTTAGDSVKLDSIQSTKNGLSIFRDTNRKVISIVPGWNDFVITGASGLFTLSFDFRFYYL</sequence>
<dbReference type="Gene3D" id="2.40.30.200">
    <property type="match status" value="1"/>
</dbReference>
<gene>
    <name evidence="2" type="ORF">F4694_004063</name>
</gene>